<dbReference type="OrthoDB" id="10057873at2759"/>
<evidence type="ECO:0000259" key="5">
    <source>
        <dbReference type="PROSITE" id="PS50808"/>
    </source>
</evidence>
<evidence type="ECO:0000256" key="1">
    <source>
        <dbReference type="ARBA" id="ARBA00022723"/>
    </source>
</evidence>
<proteinExistence type="predicted"/>
<keyword evidence="7" id="KW-1185">Reference proteome</keyword>
<name>A0A3N0YNH9_ANAGA</name>
<dbReference type="InterPro" id="IPR003656">
    <property type="entry name" value="Znf_BED"/>
</dbReference>
<sequence length="280" mass="30474">MTRTTPSPARSPRMYVQTVSTLSLPPSPVSTSTSSITSVAARAEVSAAASSSAPLAPVTAASVTAAAPSVVDYSAHPTADMETAPGSEPGWLPAKLMGTIPPQDQKWISSALWKNPLQTVFSHTGFSCGCHTTFGRSGCPVLDWFAVPLLTAHSQHSLLKMRDEEDPPQKNAFVPKRKSKSSIWDYFGYKKEDVDQKEVLCMECHKVVATKQGNTTNLSDHLKRHHKNLYDEYKVKSGCQPKQINICDAFASVAPYQKGSQLQKEITDAITFHIAKDMLP</sequence>
<accession>A0A3N0YNH9</accession>
<gene>
    <name evidence="6" type="ORF">DPX16_6468</name>
</gene>
<dbReference type="InterPro" id="IPR036236">
    <property type="entry name" value="Znf_C2H2_sf"/>
</dbReference>
<feature type="domain" description="BED-type" evidence="5">
    <location>
        <begin position="178"/>
        <end position="233"/>
    </location>
</feature>
<dbReference type="GO" id="GO:0008270">
    <property type="term" value="F:zinc ion binding"/>
    <property type="evidence" value="ECO:0007669"/>
    <property type="project" value="UniProtKB-KW"/>
</dbReference>
<dbReference type="PROSITE" id="PS50808">
    <property type="entry name" value="ZF_BED"/>
    <property type="match status" value="1"/>
</dbReference>
<dbReference type="SMART" id="SM00614">
    <property type="entry name" value="ZnF_BED"/>
    <property type="match status" value="1"/>
</dbReference>
<evidence type="ECO:0000313" key="7">
    <source>
        <dbReference type="Proteomes" id="UP000281406"/>
    </source>
</evidence>
<dbReference type="Proteomes" id="UP000281406">
    <property type="component" value="Unassembled WGS sequence"/>
</dbReference>
<dbReference type="Pfam" id="PF02892">
    <property type="entry name" value="zf-BED"/>
    <property type="match status" value="1"/>
</dbReference>
<evidence type="ECO:0000313" key="6">
    <source>
        <dbReference type="EMBL" id="ROL47288.1"/>
    </source>
</evidence>
<dbReference type="GO" id="GO:0003677">
    <property type="term" value="F:DNA binding"/>
    <property type="evidence" value="ECO:0007669"/>
    <property type="project" value="InterPro"/>
</dbReference>
<comment type="caution">
    <text evidence="6">The sequence shown here is derived from an EMBL/GenBank/DDBJ whole genome shotgun (WGS) entry which is preliminary data.</text>
</comment>
<evidence type="ECO:0000256" key="4">
    <source>
        <dbReference type="PROSITE-ProRule" id="PRU00027"/>
    </source>
</evidence>
<keyword evidence="2 4" id="KW-0863">Zinc-finger</keyword>
<organism evidence="6 7">
    <name type="scientific">Anabarilius grahami</name>
    <name type="common">Kanglang fish</name>
    <name type="synonym">Barilius grahami</name>
    <dbReference type="NCBI Taxonomy" id="495550"/>
    <lineage>
        <taxon>Eukaryota</taxon>
        <taxon>Metazoa</taxon>
        <taxon>Chordata</taxon>
        <taxon>Craniata</taxon>
        <taxon>Vertebrata</taxon>
        <taxon>Euteleostomi</taxon>
        <taxon>Actinopterygii</taxon>
        <taxon>Neopterygii</taxon>
        <taxon>Teleostei</taxon>
        <taxon>Ostariophysi</taxon>
        <taxon>Cypriniformes</taxon>
        <taxon>Xenocyprididae</taxon>
        <taxon>Xenocypridinae</taxon>
        <taxon>Xenocypridinae incertae sedis</taxon>
        <taxon>Anabarilius</taxon>
    </lineage>
</organism>
<reference evidence="6 7" key="1">
    <citation type="submission" date="2018-10" db="EMBL/GenBank/DDBJ databases">
        <title>Genome assembly for a Yunnan-Guizhou Plateau 3E fish, Anabarilius grahami (Regan), and its evolutionary and genetic applications.</title>
        <authorList>
            <person name="Jiang W."/>
        </authorList>
    </citation>
    <scope>NUCLEOTIDE SEQUENCE [LARGE SCALE GENOMIC DNA]</scope>
    <source>
        <strain evidence="6">AG-KIZ</strain>
        <tissue evidence="6">Muscle</tissue>
    </source>
</reference>
<protein>
    <recommendedName>
        <fullName evidence="5">BED-type domain-containing protein</fullName>
    </recommendedName>
</protein>
<evidence type="ECO:0000256" key="2">
    <source>
        <dbReference type="ARBA" id="ARBA00022771"/>
    </source>
</evidence>
<dbReference type="EMBL" id="RJVU01035944">
    <property type="protein sequence ID" value="ROL47288.1"/>
    <property type="molecule type" value="Genomic_DNA"/>
</dbReference>
<keyword evidence="1" id="KW-0479">Metal-binding</keyword>
<evidence type="ECO:0000256" key="3">
    <source>
        <dbReference type="ARBA" id="ARBA00022833"/>
    </source>
</evidence>
<dbReference type="AlphaFoldDB" id="A0A3N0YNH9"/>
<dbReference type="SUPFAM" id="SSF57667">
    <property type="entry name" value="beta-beta-alpha zinc fingers"/>
    <property type="match status" value="1"/>
</dbReference>
<keyword evidence="3" id="KW-0862">Zinc</keyword>